<evidence type="ECO:0000256" key="1">
    <source>
        <dbReference type="SAM" id="Phobius"/>
    </source>
</evidence>
<feature type="transmembrane region" description="Helical" evidence="1">
    <location>
        <begin position="575"/>
        <end position="597"/>
    </location>
</feature>
<evidence type="ECO:0000259" key="2">
    <source>
        <dbReference type="Pfam" id="PF05729"/>
    </source>
</evidence>
<proteinExistence type="predicted"/>
<feature type="domain" description="NACHT" evidence="2">
    <location>
        <begin position="138"/>
        <end position="267"/>
    </location>
</feature>
<name>A0A9W6RBJ2_9ACTN</name>
<gene>
    <name evidence="3" type="ORF">Airi01_011830</name>
</gene>
<dbReference type="Gene3D" id="3.40.50.300">
    <property type="entry name" value="P-loop containing nucleotide triphosphate hydrolases"/>
    <property type="match status" value="1"/>
</dbReference>
<keyword evidence="1" id="KW-0812">Transmembrane</keyword>
<dbReference type="EMBL" id="BSTJ01000001">
    <property type="protein sequence ID" value="GLY72916.1"/>
    <property type="molecule type" value="Genomic_DNA"/>
</dbReference>
<protein>
    <recommendedName>
        <fullName evidence="2">NACHT domain-containing protein</fullName>
    </recommendedName>
</protein>
<dbReference type="Pfam" id="PF05729">
    <property type="entry name" value="NACHT"/>
    <property type="match status" value="1"/>
</dbReference>
<reference evidence="3" key="1">
    <citation type="submission" date="2023-03" db="EMBL/GenBank/DDBJ databases">
        <title>Actinoallomurus iriomotensis NBRC 103681.</title>
        <authorList>
            <person name="Ichikawa N."/>
            <person name="Sato H."/>
            <person name="Tonouchi N."/>
        </authorList>
    </citation>
    <scope>NUCLEOTIDE SEQUENCE</scope>
    <source>
        <strain evidence="3">NBRC 103681</strain>
    </source>
</reference>
<sequence>MNGDRRSGGIWALACGLLLVLAGAVAVAGLRKATWGGIDPLSATLSLLSLLVAVWSGRQAARAERAGDTDVDRWTRELAVRVLSDETAQRTQLLGGQDRTINVKFVLTPAPGHNATGAAAKGTLKGIAGYFRALSPQRLVITGDPGSGKTVLAIELILGLLTDPDRALDDPVPVRVPAAGWDPKVSVPDWLTTHLVRTFRLRPATARALVKHDRILPVVDGLDEMDAEPEPGYGSRAGNALRALNAHQRGSAKARLVITCRSTDYDELIASEAWAHDAARITLRPVRAKPAGRFVEAVAGAHQRARWQPVLDALARPGHPLADALATPWRLTVAVTVYQQRHPETGAYLRDPAELTRLTGPSGAADPDEIRDHLLGLYIPAAVAATASGGGRPRHRPEQVHAWLGVLARHLNANATRPPVAGRTLSSTDIVLHELWPLAGNGARVLTLGLIAFVTAVTGSVLMVAIRSGTAGGYALGMVVAVVMAGGVGFISWVEEWPRLTHIDLGELRSGVTVIVLAVCAALGLIGGVRYGPVGLVAGPACGLVAGALFSLWNAAMTPGSKPVAAPRDIVRDDLASGVAVMLGLVLPAALCAGIIAQIRPGGLNGLTAAAAAAGLVFAFWLGILLPAGAAGLAALRYLLLTVCMVGRLPRRPGRFLQWCYEEAALIRVAGIAYQFRHRELQDHLARHPRPPAERVLP</sequence>
<dbReference type="InterPro" id="IPR027417">
    <property type="entry name" value="P-loop_NTPase"/>
</dbReference>
<feature type="transmembrane region" description="Helical" evidence="1">
    <location>
        <begin position="630"/>
        <end position="649"/>
    </location>
</feature>
<evidence type="ECO:0000313" key="4">
    <source>
        <dbReference type="Proteomes" id="UP001165135"/>
    </source>
</evidence>
<feature type="transmembrane region" description="Helical" evidence="1">
    <location>
        <begin position="445"/>
        <end position="466"/>
    </location>
</feature>
<organism evidence="3 4">
    <name type="scientific">Actinoallomurus iriomotensis</name>
    <dbReference type="NCBI Taxonomy" id="478107"/>
    <lineage>
        <taxon>Bacteria</taxon>
        <taxon>Bacillati</taxon>
        <taxon>Actinomycetota</taxon>
        <taxon>Actinomycetes</taxon>
        <taxon>Streptosporangiales</taxon>
        <taxon>Thermomonosporaceae</taxon>
        <taxon>Actinoallomurus</taxon>
    </lineage>
</organism>
<feature type="transmembrane region" description="Helical" evidence="1">
    <location>
        <begin position="473"/>
        <end position="491"/>
    </location>
</feature>
<keyword evidence="1" id="KW-0472">Membrane</keyword>
<feature type="transmembrane region" description="Helical" evidence="1">
    <location>
        <begin position="536"/>
        <end position="555"/>
    </location>
</feature>
<dbReference type="InterPro" id="IPR007111">
    <property type="entry name" value="NACHT_NTPase"/>
</dbReference>
<feature type="transmembrane region" description="Helical" evidence="1">
    <location>
        <begin position="511"/>
        <end position="529"/>
    </location>
</feature>
<dbReference type="Proteomes" id="UP001165135">
    <property type="component" value="Unassembled WGS sequence"/>
</dbReference>
<accession>A0A9W6RBJ2</accession>
<keyword evidence="1" id="KW-1133">Transmembrane helix</keyword>
<dbReference type="RefSeq" id="WP_285618111.1">
    <property type="nucleotide sequence ID" value="NZ_BSTJ01000001.1"/>
</dbReference>
<evidence type="ECO:0000313" key="3">
    <source>
        <dbReference type="EMBL" id="GLY72916.1"/>
    </source>
</evidence>
<comment type="caution">
    <text evidence="3">The sequence shown here is derived from an EMBL/GenBank/DDBJ whole genome shotgun (WGS) entry which is preliminary data.</text>
</comment>
<dbReference type="SUPFAM" id="SSF52540">
    <property type="entry name" value="P-loop containing nucleoside triphosphate hydrolases"/>
    <property type="match status" value="1"/>
</dbReference>
<dbReference type="AlphaFoldDB" id="A0A9W6RBJ2"/>